<comment type="similarity">
    <text evidence="5">Belongs to the Rap family.</text>
</comment>
<keyword evidence="7" id="KW-0732">Signal</keyword>
<keyword evidence="3" id="KW-0677">Repeat</keyword>
<evidence type="ECO:0000313" key="9">
    <source>
        <dbReference type="EMBL" id="SDK15491.1"/>
    </source>
</evidence>
<dbReference type="OrthoDB" id="5295174at2"/>
<dbReference type="STRING" id="1128970.SAMN04487935_2636"/>
<comment type="subcellular location">
    <subcellularLocation>
        <location evidence="1">Cytoplasm</location>
    </subcellularLocation>
</comment>
<evidence type="ECO:0000256" key="5">
    <source>
        <dbReference type="ARBA" id="ARBA00038253"/>
    </source>
</evidence>
<evidence type="ECO:0000256" key="1">
    <source>
        <dbReference type="ARBA" id="ARBA00004496"/>
    </source>
</evidence>
<name>A0A1G8ZKD2_9FLAO</name>
<sequence length="562" mass="65903">MKTVKIILVLLIILTQETYAQQKAFKIPDTLKSKSIDYVIDRLDENEDNKSLDSIYAYTYLLKSKAANDYDNTIKAYNTVMHKSPKDTWLQYCDSMLVVAKKSKTDSLLGSAYLTRGIVYYYFKQEPKALDNFIIADSFISKSDNQYLKYKTKYSIAQIKYYLGYYEEAISLLKECEIYFRLNEPGKPHLRTLHSLSMCYIKTKRYDLATATNDLGYREAIDVDEPSTIPFFTNSEGQNEYFRKNYRSAIEKLQKSLAPIAKGNDFANVSTTNFYIGRSYWALGEKEKAIPYLKKVDDYFKRENFMKEDLLEAYDLLAQYYESKGNPTQQLKYLTGLLKAETFVNKNFRYLSEGISRKYDMKKIIESTEELKKKLFFRDKMDIIFGIIFLIVTLGFGFIICRQYQRRKLRKQKFKGIISHKDRIASPVPANEKIVDGDLIIKPEIVAAVSKKLEKFEDSDIFLDKDFNLNKMAAYVDCNTRYTSRIICETRKKKYIEYVDDLRIDFIVNRLKTDNKYRNYTIKALTEEAGFKSPQKFKEAFVKSTELTPLYFIRELKKQSTT</sequence>
<feature type="chain" id="PRO_5011563473" evidence="7">
    <location>
        <begin position="21"/>
        <end position="562"/>
    </location>
</feature>
<protein>
    <submittedName>
        <fullName evidence="9">AraC-type DNA-binding protein</fullName>
    </submittedName>
</protein>
<dbReference type="AlphaFoldDB" id="A0A1G8ZKD2"/>
<dbReference type="EMBL" id="FNEZ01000004">
    <property type="protein sequence ID" value="SDK15491.1"/>
    <property type="molecule type" value="Genomic_DNA"/>
</dbReference>
<dbReference type="RefSeq" id="WP_091396373.1">
    <property type="nucleotide sequence ID" value="NZ_BKAI01000019.1"/>
</dbReference>
<dbReference type="SUPFAM" id="SSF48452">
    <property type="entry name" value="TPR-like"/>
    <property type="match status" value="2"/>
</dbReference>
<dbReference type="InterPro" id="IPR018060">
    <property type="entry name" value="HTH_AraC"/>
</dbReference>
<dbReference type="SMART" id="SM00342">
    <property type="entry name" value="HTH_ARAC"/>
    <property type="match status" value="1"/>
</dbReference>
<evidence type="ECO:0000256" key="7">
    <source>
        <dbReference type="SAM" id="SignalP"/>
    </source>
</evidence>
<keyword evidence="4" id="KW-0802">TPR repeat</keyword>
<feature type="signal peptide" evidence="7">
    <location>
        <begin position="1"/>
        <end position="20"/>
    </location>
</feature>
<keyword evidence="10" id="KW-1185">Reference proteome</keyword>
<evidence type="ECO:0000259" key="8">
    <source>
        <dbReference type="PROSITE" id="PS01124"/>
    </source>
</evidence>
<dbReference type="InterPro" id="IPR019734">
    <property type="entry name" value="TPR_rpt"/>
</dbReference>
<evidence type="ECO:0000313" key="10">
    <source>
        <dbReference type="Proteomes" id="UP000199580"/>
    </source>
</evidence>
<dbReference type="GO" id="GO:0005737">
    <property type="term" value="C:cytoplasm"/>
    <property type="evidence" value="ECO:0007669"/>
    <property type="project" value="UniProtKB-SubCell"/>
</dbReference>
<evidence type="ECO:0000256" key="6">
    <source>
        <dbReference type="SAM" id="Phobius"/>
    </source>
</evidence>
<keyword evidence="6" id="KW-0472">Membrane</keyword>
<dbReference type="PANTHER" id="PTHR46630:SF1">
    <property type="entry name" value="TETRATRICOPEPTIDE REPEAT PROTEIN 29"/>
    <property type="match status" value="1"/>
</dbReference>
<feature type="transmembrane region" description="Helical" evidence="6">
    <location>
        <begin position="383"/>
        <end position="401"/>
    </location>
</feature>
<organism evidence="9 10">
    <name type="scientific">Flavobacterium noncentrifugens</name>
    <dbReference type="NCBI Taxonomy" id="1128970"/>
    <lineage>
        <taxon>Bacteria</taxon>
        <taxon>Pseudomonadati</taxon>
        <taxon>Bacteroidota</taxon>
        <taxon>Flavobacteriia</taxon>
        <taxon>Flavobacteriales</taxon>
        <taxon>Flavobacteriaceae</taxon>
        <taxon>Flavobacterium</taxon>
    </lineage>
</organism>
<dbReference type="Pfam" id="PF13181">
    <property type="entry name" value="TPR_8"/>
    <property type="match status" value="1"/>
</dbReference>
<accession>A0A1G8ZKD2</accession>
<dbReference type="PROSITE" id="PS01124">
    <property type="entry name" value="HTH_ARAC_FAMILY_2"/>
    <property type="match status" value="1"/>
</dbReference>
<dbReference type="InterPro" id="IPR011990">
    <property type="entry name" value="TPR-like_helical_dom_sf"/>
</dbReference>
<keyword evidence="9" id="KW-0238">DNA-binding</keyword>
<proteinExistence type="inferred from homology"/>
<dbReference type="InterPro" id="IPR051476">
    <property type="entry name" value="Bac_ResReg_Asp_Phosphatase"/>
</dbReference>
<reference evidence="9 10" key="1">
    <citation type="submission" date="2016-10" db="EMBL/GenBank/DDBJ databases">
        <authorList>
            <person name="de Groot N.N."/>
        </authorList>
    </citation>
    <scope>NUCLEOTIDE SEQUENCE [LARGE SCALE GENOMIC DNA]</scope>
    <source>
        <strain evidence="9 10">CGMCC 1.10076</strain>
    </source>
</reference>
<dbReference type="GO" id="GO:0043565">
    <property type="term" value="F:sequence-specific DNA binding"/>
    <property type="evidence" value="ECO:0007669"/>
    <property type="project" value="InterPro"/>
</dbReference>
<gene>
    <name evidence="9" type="ORF">SAMN04487935_2636</name>
</gene>
<keyword evidence="2" id="KW-0963">Cytoplasm</keyword>
<dbReference type="PANTHER" id="PTHR46630">
    <property type="entry name" value="TETRATRICOPEPTIDE REPEAT PROTEIN 29"/>
    <property type="match status" value="1"/>
</dbReference>
<evidence type="ECO:0000256" key="4">
    <source>
        <dbReference type="ARBA" id="ARBA00022803"/>
    </source>
</evidence>
<keyword evidence="6" id="KW-0812">Transmembrane</keyword>
<dbReference type="Proteomes" id="UP000199580">
    <property type="component" value="Unassembled WGS sequence"/>
</dbReference>
<feature type="domain" description="HTH araC/xylS-type" evidence="8">
    <location>
        <begin position="451"/>
        <end position="555"/>
    </location>
</feature>
<keyword evidence="6" id="KW-1133">Transmembrane helix</keyword>
<dbReference type="Gene3D" id="1.25.40.10">
    <property type="entry name" value="Tetratricopeptide repeat domain"/>
    <property type="match status" value="2"/>
</dbReference>
<evidence type="ECO:0000256" key="3">
    <source>
        <dbReference type="ARBA" id="ARBA00022737"/>
    </source>
</evidence>
<dbReference type="GO" id="GO:0003700">
    <property type="term" value="F:DNA-binding transcription factor activity"/>
    <property type="evidence" value="ECO:0007669"/>
    <property type="project" value="InterPro"/>
</dbReference>
<dbReference type="Gene3D" id="1.10.10.60">
    <property type="entry name" value="Homeodomain-like"/>
    <property type="match status" value="1"/>
</dbReference>
<evidence type="ECO:0000256" key="2">
    <source>
        <dbReference type="ARBA" id="ARBA00022490"/>
    </source>
</evidence>